<evidence type="ECO:0000259" key="1">
    <source>
        <dbReference type="Pfam" id="PF10615"/>
    </source>
</evidence>
<proteinExistence type="predicted"/>
<evidence type="ECO:0000313" key="3">
    <source>
        <dbReference type="Proteomes" id="UP001058271"/>
    </source>
</evidence>
<dbReference type="EMBL" id="CP073721">
    <property type="protein sequence ID" value="UWZ40364.1"/>
    <property type="molecule type" value="Genomic_DNA"/>
</dbReference>
<accession>A0ABY5ZJC9</accession>
<protein>
    <submittedName>
        <fullName evidence="2">DUF2470 domain-containing protein</fullName>
    </submittedName>
</protein>
<evidence type="ECO:0000313" key="2">
    <source>
        <dbReference type="EMBL" id="UWZ40364.1"/>
    </source>
</evidence>
<reference evidence="2" key="1">
    <citation type="submission" date="2021-04" db="EMBL/GenBank/DDBJ databases">
        <title>Biosynthetic gene clusters of Dactylosporangioum roseum.</title>
        <authorList>
            <person name="Hartkoorn R.C."/>
            <person name="Beaudoing E."/>
            <person name="Hot D."/>
            <person name="Moureu S."/>
        </authorList>
    </citation>
    <scope>NUCLEOTIDE SEQUENCE</scope>
    <source>
        <strain evidence="2">NRRL B-16295</strain>
    </source>
</reference>
<gene>
    <name evidence="2" type="ORF">Drose_13195</name>
</gene>
<dbReference type="Gene3D" id="3.20.180.10">
    <property type="entry name" value="PNP-oxidase-like"/>
    <property type="match status" value="1"/>
</dbReference>
<dbReference type="Pfam" id="PF10615">
    <property type="entry name" value="DUF2470"/>
    <property type="match status" value="1"/>
</dbReference>
<keyword evidence="3" id="KW-1185">Reference proteome</keyword>
<dbReference type="InterPro" id="IPR037119">
    <property type="entry name" value="Haem_oxidase_HugZ-like_sf"/>
</dbReference>
<name>A0ABY5ZJC9_9ACTN</name>
<dbReference type="Proteomes" id="UP001058271">
    <property type="component" value="Chromosome"/>
</dbReference>
<organism evidence="2 3">
    <name type="scientific">Dactylosporangium roseum</name>
    <dbReference type="NCBI Taxonomy" id="47989"/>
    <lineage>
        <taxon>Bacteria</taxon>
        <taxon>Bacillati</taxon>
        <taxon>Actinomycetota</taxon>
        <taxon>Actinomycetes</taxon>
        <taxon>Micromonosporales</taxon>
        <taxon>Micromonosporaceae</taxon>
        <taxon>Dactylosporangium</taxon>
    </lineage>
</organism>
<feature type="domain" description="DUF2470" evidence="1">
    <location>
        <begin position="1"/>
        <end position="69"/>
    </location>
</feature>
<dbReference type="InterPro" id="IPR019595">
    <property type="entry name" value="DUF2470"/>
</dbReference>
<sequence>MNLDHPEDSLLIVRSLGGRPDATAATVSGLDGAGIDFAATVDGASRIVRVPWSTPLTERPQIRVEVTRMYHDACAMLGVPPRQAEEH</sequence>